<reference evidence="1" key="1">
    <citation type="submission" date="2023-03" db="EMBL/GenBank/DDBJ databases">
        <title>Massive genome expansion in bonnet fungi (Mycena s.s.) driven by repeated elements and novel gene families across ecological guilds.</title>
        <authorList>
            <consortium name="Lawrence Berkeley National Laboratory"/>
            <person name="Harder C.B."/>
            <person name="Miyauchi S."/>
            <person name="Viragh M."/>
            <person name="Kuo A."/>
            <person name="Thoen E."/>
            <person name="Andreopoulos B."/>
            <person name="Lu D."/>
            <person name="Skrede I."/>
            <person name="Drula E."/>
            <person name="Henrissat B."/>
            <person name="Morin E."/>
            <person name="Kohler A."/>
            <person name="Barry K."/>
            <person name="LaButti K."/>
            <person name="Morin E."/>
            <person name="Salamov A."/>
            <person name="Lipzen A."/>
            <person name="Mereny Z."/>
            <person name="Hegedus B."/>
            <person name="Baldrian P."/>
            <person name="Stursova M."/>
            <person name="Weitz H."/>
            <person name="Taylor A."/>
            <person name="Grigoriev I.V."/>
            <person name="Nagy L.G."/>
            <person name="Martin F."/>
            <person name="Kauserud H."/>
        </authorList>
    </citation>
    <scope>NUCLEOTIDE SEQUENCE</scope>
    <source>
        <strain evidence="1">CBHHK002</strain>
    </source>
</reference>
<keyword evidence="2" id="KW-1185">Reference proteome</keyword>
<evidence type="ECO:0000313" key="1">
    <source>
        <dbReference type="EMBL" id="KAJ7350462.1"/>
    </source>
</evidence>
<dbReference type="AlphaFoldDB" id="A0AAD7A6E5"/>
<dbReference type="EMBL" id="JARIHO010000014">
    <property type="protein sequence ID" value="KAJ7350462.1"/>
    <property type="molecule type" value="Genomic_DNA"/>
</dbReference>
<proteinExistence type="predicted"/>
<gene>
    <name evidence="1" type="ORF">DFH08DRAFT_861526</name>
</gene>
<dbReference type="Proteomes" id="UP001218218">
    <property type="component" value="Unassembled WGS sequence"/>
</dbReference>
<accession>A0AAD7A6E5</accession>
<protein>
    <submittedName>
        <fullName evidence="1">Uncharacterized protein</fullName>
    </submittedName>
</protein>
<sequence>MSWALPPRNAIFSGYTMGYDYFQKLVLALSPDFTTICREDGPQPFEMYVCEYDVWRRRLPEEELEKAPVLKVFNFSWEKDPDANTKFFFATGCVPAPDDSVTETSPPTAHETDVDRKCRDELIELIKRRNNFSVDKSRLRFEAIKDVHPYYDSLGVRIFSLPLFHFYDGYPSAPRHHDHVLGIATTERYLQWLHHGLQLL</sequence>
<organism evidence="1 2">
    <name type="scientific">Mycena albidolilacea</name>
    <dbReference type="NCBI Taxonomy" id="1033008"/>
    <lineage>
        <taxon>Eukaryota</taxon>
        <taxon>Fungi</taxon>
        <taxon>Dikarya</taxon>
        <taxon>Basidiomycota</taxon>
        <taxon>Agaricomycotina</taxon>
        <taxon>Agaricomycetes</taxon>
        <taxon>Agaricomycetidae</taxon>
        <taxon>Agaricales</taxon>
        <taxon>Marasmiineae</taxon>
        <taxon>Mycenaceae</taxon>
        <taxon>Mycena</taxon>
    </lineage>
</organism>
<name>A0AAD7A6E5_9AGAR</name>
<evidence type="ECO:0000313" key="2">
    <source>
        <dbReference type="Proteomes" id="UP001218218"/>
    </source>
</evidence>
<comment type="caution">
    <text evidence="1">The sequence shown here is derived from an EMBL/GenBank/DDBJ whole genome shotgun (WGS) entry which is preliminary data.</text>
</comment>